<protein>
    <recommendedName>
        <fullName evidence="4">Bacteroidetes-Associated Carbohydrate-binding Often N-terminal</fullName>
    </recommendedName>
</protein>
<evidence type="ECO:0008006" key="4">
    <source>
        <dbReference type="Google" id="ProtNLM"/>
    </source>
</evidence>
<organism evidence="2 3">
    <name type="scientific">Sphingobacterium spiritivorum</name>
    <name type="common">Flavobacterium spiritivorum</name>
    <dbReference type="NCBI Taxonomy" id="258"/>
    <lineage>
        <taxon>Bacteria</taxon>
        <taxon>Pseudomonadati</taxon>
        <taxon>Bacteroidota</taxon>
        <taxon>Sphingobacteriia</taxon>
        <taxon>Sphingobacteriales</taxon>
        <taxon>Sphingobacteriaceae</taxon>
        <taxon>Sphingobacterium</taxon>
    </lineage>
</organism>
<proteinExistence type="predicted"/>
<sequence>MKMKAMYSMVVALVMVAFVGCSDKDDPTPGGSKEALKVTVTSSSAFTTDGSEIRVSVGSHDGKNPQTWKVNGADGSPGQVIYMVNSEYFVGGKTAVLQSPSNYMTASINISAFSIKQPFTITYKIEQGGKVLVEKTEEVKTGATPITAVFNY</sequence>
<dbReference type="Proteomes" id="UP000254893">
    <property type="component" value="Unassembled WGS sequence"/>
</dbReference>
<name>A0A380CLQ2_SPHSI</name>
<feature type="chain" id="PRO_5016913396" description="Bacteroidetes-Associated Carbohydrate-binding Often N-terminal" evidence="1">
    <location>
        <begin position="20"/>
        <end position="152"/>
    </location>
</feature>
<dbReference type="AlphaFoldDB" id="A0A380CLQ2"/>
<accession>A0A380CLQ2</accession>
<evidence type="ECO:0000313" key="3">
    <source>
        <dbReference type="Proteomes" id="UP000254893"/>
    </source>
</evidence>
<dbReference type="PROSITE" id="PS51257">
    <property type="entry name" value="PROKAR_LIPOPROTEIN"/>
    <property type="match status" value="1"/>
</dbReference>
<evidence type="ECO:0000313" key="2">
    <source>
        <dbReference type="EMBL" id="SUJ22450.1"/>
    </source>
</evidence>
<dbReference type="RefSeq" id="WP_115170828.1">
    <property type="nucleotide sequence ID" value="NZ_UGYW01000002.1"/>
</dbReference>
<reference evidence="2 3" key="1">
    <citation type="submission" date="2018-06" db="EMBL/GenBank/DDBJ databases">
        <authorList>
            <consortium name="Pathogen Informatics"/>
            <person name="Doyle S."/>
        </authorList>
    </citation>
    <scope>NUCLEOTIDE SEQUENCE [LARGE SCALE GENOMIC DNA]</scope>
    <source>
        <strain evidence="2 3">NCTC11388</strain>
    </source>
</reference>
<evidence type="ECO:0000256" key="1">
    <source>
        <dbReference type="SAM" id="SignalP"/>
    </source>
</evidence>
<gene>
    <name evidence="2" type="ORF">NCTC11388_03225</name>
</gene>
<keyword evidence="1" id="KW-0732">Signal</keyword>
<dbReference type="EMBL" id="UGYW01000002">
    <property type="protein sequence ID" value="SUJ22450.1"/>
    <property type="molecule type" value="Genomic_DNA"/>
</dbReference>
<feature type="signal peptide" evidence="1">
    <location>
        <begin position="1"/>
        <end position="19"/>
    </location>
</feature>